<proteinExistence type="predicted"/>
<evidence type="ECO:0000313" key="10">
    <source>
        <dbReference type="EMBL" id="MEY8632539.1"/>
    </source>
</evidence>
<feature type="region of interest" description="Disordered" evidence="6">
    <location>
        <begin position="1056"/>
        <end position="1091"/>
    </location>
</feature>
<feature type="signal peptide" evidence="8">
    <location>
        <begin position="1"/>
        <end position="29"/>
    </location>
</feature>
<evidence type="ECO:0000256" key="5">
    <source>
        <dbReference type="ARBA" id="ARBA00023088"/>
    </source>
</evidence>
<dbReference type="Pfam" id="PF09479">
    <property type="entry name" value="Flg_new"/>
    <property type="match status" value="2"/>
</dbReference>
<dbReference type="NCBIfam" id="TIGR02543">
    <property type="entry name" value="List_Bact_rpt"/>
    <property type="match status" value="1"/>
</dbReference>
<organism evidence="10 11">
    <name type="scientific">Anaerostipes hominis</name>
    <name type="common">ex Lee et al. 2021</name>
    <dbReference type="NCBI Taxonomy" id="2025494"/>
    <lineage>
        <taxon>Bacteria</taxon>
        <taxon>Bacillati</taxon>
        <taxon>Bacillota</taxon>
        <taxon>Clostridia</taxon>
        <taxon>Lachnospirales</taxon>
        <taxon>Lachnospiraceae</taxon>
        <taxon>Anaerostipes</taxon>
    </lineage>
</organism>
<dbReference type="InterPro" id="IPR032675">
    <property type="entry name" value="LRR_dom_sf"/>
</dbReference>
<dbReference type="InterPro" id="IPR053139">
    <property type="entry name" value="Surface_bspA-like"/>
</dbReference>
<dbReference type="InterPro" id="IPR013783">
    <property type="entry name" value="Ig-like_fold"/>
</dbReference>
<keyword evidence="7" id="KW-1133">Transmembrane helix</keyword>
<keyword evidence="5" id="KW-0572">Peptidoglycan-anchor</keyword>
<dbReference type="Gene3D" id="2.60.40.4270">
    <property type="entry name" value="Listeria-Bacteroides repeat domain"/>
    <property type="match status" value="2"/>
</dbReference>
<dbReference type="SUPFAM" id="SSF52058">
    <property type="entry name" value="L domain-like"/>
    <property type="match status" value="2"/>
</dbReference>
<dbReference type="PROSITE" id="PS50847">
    <property type="entry name" value="GRAM_POS_ANCHORING"/>
    <property type="match status" value="1"/>
</dbReference>
<dbReference type="PANTHER" id="PTHR45661:SF3">
    <property type="entry name" value="IG-LIKE DOMAIN-CONTAINING PROTEIN"/>
    <property type="match status" value="1"/>
</dbReference>
<evidence type="ECO:0000256" key="8">
    <source>
        <dbReference type="SAM" id="SignalP"/>
    </source>
</evidence>
<feature type="compositionally biased region" description="Low complexity" evidence="6">
    <location>
        <begin position="43"/>
        <end position="54"/>
    </location>
</feature>
<dbReference type="Pfam" id="PF13306">
    <property type="entry name" value="LRR_5"/>
    <property type="match status" value="1"/>
</dbReference>
<sequence>MKLKKLKSILACVLVLCMLFGVQSNLAFAQENDDTIAQENVADSTTDDTTGATTDDTKNTDTTGEDDVNTKTESSSEIMNRSIAETEPEAEITPQSNDTIRGNCGPYSINGYTNTVTWRLDSSTSSENMYTLIISGSGPMGDAYTGYPNNINSGAPEWDAYSNQIEKVVIESGVTSVGAKSFKNYKNLKLVSLPSSLLRIGKDSFYGSAIASINLPENLETIEEQAFYNSSLSGSLSVPSRVTSIPTYAFGKTNIEEIVFKGAITEIGTSAFQECKSLKEIQLPNTITTIGAQAFMNCSDLTKIALPDNSNFIKINKDTFKNCSKLSSLFIPDSVIQIENSAFEGCSSLEKVILPNQLTTFGSKAFYGASSLVAAYIPSSVKNIPQGINANNQIFKGMSSNSVIYLGNKSLIALMLQNSGNLDSTSNGFDTTKTALAVTNGGTFADDTVFEQGKLAVPSKSGSIFKGWYTKDGTNNDWGDKVTMPTTGETYYAKWIELKTDDVSMEYGSTKALPTIADVTLSNWESSDRTIVSIEGKKLKANKVGKTTITATATDDHGSTGTLTVNIEVTPMRIIYGSPDETEDGRPYIVYSLNEDGTAPKISDILGFYPVKEKHGESGTYEADTSKSKITLKPGMGADGDVEYTYVNDVSDNQITTDTLPTHPTVDEKGNPHSIRVKMQLKNPNYRFTTVGTNWKPEDTIILYVTCYEKGMVEVDMYLEGDENPLDTFDERQEYEYTGEGIVPTTRDLTTLYTKGETTTNTITQFTAHFHAVEEGTAFSGTHLTKVKNTELTTDALKAIAPKELGVYSFVVNGYNNYTKTYCYVSRRYRIIKGSPKGYPTFNFIESGKTLSDVQLSGTMKNKIGKTVTGTFTWENGTQTVQAGTAYKWTFTPDDNDHYEVVNGESIVCPIHQVIFDTNGGSKVNETNAEYNKEISEPETTREGYRFVGWYTNKECTKVFDFKTPITQDITLYAKWNGIPTIKANDVVLTIGDKFDAKANVTATDKEDGDITKSIEVISNNVDTSKAGTYKVIYKATDSQGASVTKAITVTIKEKETQKPATDTNKKPTGTDTDKKPANTDKLTASDNPETGDTANITAWLALMIVSLGLLAGSFAVRKSRKS</sequence>
<dbReference type="InterPro" id="IPR032179">
    <property type="entry name" value="Cry22Aa_Ig-like"/>
</dbReference>
<dbReference type="Gene3D" id="2.60.40.1080">
    <property type="match status" value="1"/>
</dbReference>
<name>A0ABV4DFL3_9FIRM</name>
<feature type="transmembrane region" description="Helical" evidence="7">
    <location>
        <begin position="1097"/>
        <end position="1117"/>
    </location>
</feature>
<keyword evidence="2" id="KW-0134">Cell wall</keyword>
<dbReference type="EMBL" id="JBCLTR010000002">
    <property type="protein sequence ID" value="MEY8632539.1"/>
    <property type="molecule type" value="Genomic_DNA"/>
</dbReference>
<evidence type="ECO:0000313" key="11">
    <source>
        <dbReference type="Proteomes" id="UP001565219"/>
    </source>
</evidence>
<evidence type="ECO:0000256" key="1">
    <source>
        <dbReference type="ARBA" id="ARBA00004196"/>
    </source>
</evidence>
<keyword evidence="7" id="KW-0472">Membrane</keyword>
<evidence type="ECO:0000256" key="7">
    <source>
        <dbReference type="SAM" id="Phobius"/>
    </source>
</evidence>
<feature type="chain" id="PRO_5045218030" evidence="8">
    <location>
        <begin position="30"/>
        <end position="1123"/>
    </location>
</feature>
<feature type="region of interest" description="Disordered" evidence="6">
    <location>
        <begin position="39"/>
        <end position="99"/>
    </location>
</feature>
<evidence type="ECO:0000256" key="6">
    <source>
        <dbReference type="SAM" id="MobiDB-lite"/>
    </source>
</evidence>
<keyword evidence="4 8" id="KW-0732">Signal</keyword>
<dbReference type="PANTHER" id="PTHR45661">
    <property type="entry name" value="SURFACE ANTIGEN"/>
    <property type="match status" value="1"/>
</dbReference>
<evidence type="ECO:0000256" key="3">
    <source>
        <dbReference type="ARBA" id="ARBA00022525"/>
    </source>
</evidence>
<dbReference type="Gene3D" id="3.80.10.10">
    <property type="entry name" value="Ribonuclease Inhibitor"/>
    <property type="match status" value="1"/>
</dbReference>
<keyword evidence="11" id="KW-1185">Reference proteome</keyword>
<dbReference type="InterPro" id="IPR042229">
    <property type="entry name" value="Listeria/Bacterioides_rpt_sf"/>
</dbReference>
<feature type="domain" description="Gram-positive cocci surface proteins LPxTG" evidence="9">
    <location>
        <begin position="1088"/>
        <end position="1123"/>
    </location>
</feature>
<keyword evidence="7" id="KW-0812">Transmembrane</keyword>
<feature type="compositionally biased region" description="Polar residues" evidence="6">
    <location>
        <begin position="1081"/>
        <end position="1091"/>
    </location>
</feature>
<dbReference type="InterPro" id="IPR008964">
    <property type="entry name" value="Invasin/intimin_cell_adhesion"/>
</dbReference>
<evidence type="ECO:0000259" key="9">
    <source>
        <dbReference type="PROSITE" id="PS50847"/>
    </source>
</evidence>
<dbReference type="Proteomes" id="UP001565219">
    <property type="component" value="Unassembled WGS sequence"/>
</dbReference>
<dbReference type="Pfam" id="PF16403">
    <property type="entry name" value="Bact_surface_Ig-like"/>
    <property type="match status" value="1"/>
</dbReference>
<evidence type="ECO:0000256" key="2">
    <source>
        <dbReference type="ARBA" id="ARBA00022512"/>
    </source>
</evidence>
<protein>
    <submittedName>
        <fullName evidence="10">Leucine-rich repeat protein</fullName>
    </submittedName>
</protein>
<comment type="subcellular location">
    <subcellularLocation>
        <location evidence="1">Cell envelope</location>
    </subcellularLocation>
</comment>
<accession>A0ABV4DFL3</accession>
<dbReference type="InterPro" id="IPR013378">
    <property type="entry name" value="InlB-like_B-rpt"/>
</dbReference>
<dbReference type="Gene3D" id="2.60.40.10">
    <property type="entry name" value="Immunoglobulins"/>
    <property type="match status" value="1"/>
</dbReference>
<evidence type="ECO:0000256" key="4">
    <source>
        <dbReference type="ARBA" id="ARBA00022729"/>
    </source>
</evidence>
<dbReference type="RefSeq" id="WP_024729219.1">
    <property type="nucleotide sequence ID" value="NZ_BAABXW010000002.1"/>
</dbReference>
<reference evidence="10 11" key="1">
    <citation type="submission" date="2024-03" db="EMBL/GenBank/DDBJ databases">
        <title>Mouse gut bacterial collection (mGBC) of GemPharmatech.</title>
        <authorList>
            <person name="He Y."/>
            <person name="Dong L."/>
            <person name="Wu D."/>
            <person name="Gao X."/>
            <person name="Lin Z."/>
        </authorList>
    </citation>
    <scope>NUCLEOTIDE SEQUENCE [LARGE SCALE GENOMIC DNA]</scope>
    <source>
        <strain evidence="10 11">32-10</strain>
    </source>
</reference>
<gene>
    <name evidence="10" type="ORF">AALG99_03175</name>
</gene>
<dbReference type="SUPFAM" id="SSF49373">
    <property type="entry name" value="Invasin/intimin cell-adhesion fragments"/>
    <property type="match status" value="1"/>
</dbReference>
<dbReference type="InterPro" id="IPR019931">
    <property type="entry name" value="LPXTG_anchor"/>
</dbReference>
<dbReference type="InterPro" id="IPR026906">
    <property type="entry name" value="LRR_5"/>
</dbReference>
<comment type="caution">
    <text evidence="10">The sequence shown here is derived from an EMBL/GenBank/DDBJ whole genome shotgun (WGS) entry which is preliminary data.</text>
</comment>
<keyword evidence="3" id="KW-0964">Secreted</keyword>